<protein>
    <submittedName>
        <fullName evidence="3">HET domain protein</fullName>
    </submittedName>
</protein>
<reference evidence="3 4" key="1">
    <citation type="submission" date="2023-01" db="EMBL/GenBank/DDBJ databases">
        <title>Analysis of 21 Apiospora genomes using comparative genomics revels a genus with tremendous synthesis potential of carbohydrate active enzymes and secondary metabolites.</title>
        <authorList>
            <person name="Sorensen T."/>
        </authorList>
    </citation>
    <scope>NUCLEOTIDE SEQUENCE [LARGE SCALE GENOMIC DNA]</scope>
    <source>
        <strain evidence="3 4">CBS 114990</strain>
    </source>
</reference>
<evidence type="ECO:0000259" key="1">
    <source>
        <dbReference type="Pfam" id="PF06985"/>
    </source>
</evidence>
<accession>A0ABR1WBM8</accession>
<feature type="domain" description="DUF8212" evidence="2">
    <location>
        <begin position="213"/>
        <end position="236"/>
    </location>
</feature>
<feature type="domain" description="Heterokaryon incompatibility" evidence="1">
    <location>
        <begin position="23"/>
        <end position="128"/>
    </location>
</feature>
<name>A0ABR1WBM8_9PEZI</name>
<dbReference type="Proteomes" id="UP001433268">
    <property type="component" value="Unassembled WGS sequence"/>
</dbReference>
<dbReference type="Pfam" id="PF26640">
    <property type="entry name" value="DUF8212"/>
    <property type="match status" value="1"/>
</dbReference>
<gene>
    <name evidence="3" type="ORF">PG997_008724</name>
</gene>
<evidence type="ECO:0000313" key="3">
    <source>
        <dbReference type="EMBL" id="KAK8080906.1"/>
    </source>
</evidence>
<proteinExistence type="predicted"/>
<dbReference type="RefSeq" id="XP_066668381.1">
    <property type="nucleotide sequence ID" value="XM_066813039.1"/>
</dbReference>
<dbReference type="EMBL" id="JAQQWN010000006">
    <property type="protein sequence ID" value="KAK8080906.1"/>
    <property type="molecule type" value="Genomic_DNA"/>
</dbReference>
<keyword evidence="4" id="KW-1185">Reference proteome</keyword>
<dbReference type="PANTHER" id="PTHR10622">
    <property type="entry name" value="HET DOMAIN-CONTAINING PROTEIN"/>
    <property type="match status" value="1"/>
</dbReference>
<dbReference type="Pfam" id="PF06985">
    <property type="entry name" value="HET"/>
    <property type="match status" value="1"/>
</dbReference>
<dbReference type="InterPro" id="IPR010730">
    <property type="entry name" value="HET"/>
</dbReference>
<evidence type="ECO:0000313" key="4">
    <source>
        <dbReference type="Proteomes" id="UP001433268"/>
    </source>
</evidence>
<organism evidence="3 4">
    <name type="scientific">Apiospora hydei</name>
    <dbReference type="NCBI Taxonomy" id="1337664"/>
    <lineage>
        <taxon>Eukaryota</taxon>
        <taxon>Fungi</taxon>
        <taxon>Dikarya</taxon>
        <taxon>Ascomycota</taxon>
        <taxon>Pezizomycotina</taxon>
        <taxon>Sordariomycetes</taxon>
        <taxon>Xylariomycetidae</taxon>
        <taxon>Amphisphaeriales</taxon>
        <taxon>Apiosporaceae</taxon>
        <taxon>Apiospora</taxon>
    </lineage>
</organism>
<evidence type="ECO:0000259" key="2">
    <source>
        <dbReference type="Pfam" id="PF26640"/>
    </source>
</evidence>
<dbReference type="InterPro" id="IPR058525">
    <property type="entry name" value="DUF8212"/>
</dbReference>
<dbReference type="GeneID" id="92046099"/>
<dbReference type="PANTHER" id="PTHR10622:SF10">
    <property type="entry name" value="HET DOMAIN-CONTAINING PROTEIN"/>
    <property type="match status" value="1"/>
</dbReference>
<comment type="caution">
    <text evidence="3">The sequence shown here is derived from an EMBL/GenBank/DDBJ whole genome shotgun (WGS) entry which is preliminary data.</text>
</comment>
<sequence length="547" mass="61787">MRLIDVKTLRLHEFYDERLVPKYAILSHTWSNEEVALQEYEHLLAGGPGADVTYAKQGYMKIVAACKAADELGLRWCWADTCCIDKKSSAELTEAINSMFKWYLQADVCLAYLDDLDVMTEAQHRRGEEPLMESCRWEWNAVAYKSDIQEFLSKITGINQRVLEDPTRLSTIPVACRLAWASQRETTRVEDQAYCLLGLFDINMPLLYGEGTKAFLRLQQEILRQDGDLSLFAWQPDAGQHETYMDMFAPSPAQFASSFDTLSKSEGNFHTRNVCSVTSRGIQISKPIAVSGASNDPTTSSCYYISLGCYSKSLGPWVLKLQMVGPGVYVRMRQNGGFWFQVSLDDWDQLDIGDIFVLPTTPHTAIQSIQSYHRGSICFNPMDLRTTRFTEPRPVEAFDFANRRFLTRDLPNFRAYIKFVPDASKEDAFCVLLLRIVDRVNQEPQPTLFLLHSDVWTKNVAGRYFASTDQLVEHSIRLADKTGIEPNGGEQLAVGRYLCSASLITVEAQGEPVHHITIDCAETTSPDITSGASLSRAQAKKRDSKRH</sequence>